<reference evidence="13 14" key="1">
    <citation type="journal article" date="2010" name="Stand. Genomic Sci.">
        <title>Complete genome sequence of Streptosporangium roseum type strain (NI 9100).</title>
        <authorList>
            <person name="Nolan M."/>
            <person name="Sikorski J."/>
            <person name="Jando M."/>
            <person name="Lucas S."/>
            <person name="Lapidus A."/>
            <person name="Glavina Del Rio T."/>
            <person name="Chen F."/>
            <person name="Tice H."/>
            <person name="Pitluck S."/>
            <person name="Cheng J.F."/>
            <person name="Chertkov O."/>
            <person name="Sims D."/>
            <person name="Meincke L."/>
            <person name="Brettin T."/>
            <person name="Han C."/>
            <person name="Detter J.C."/>
            <person name="Bruce D."/>
            <person name="Goodwin L."/>
            <person name="Land M."/>
            <person name="Hauser L."/>
            <person name="Chang Y.J."/>
            <person name="Jeffries C.D."/>
            <person name="Ivanova N."/>
            <person name="Mavromatis K."/>
            <person name="Mikhailova N."/>
            <person name="Chen A."/>
            <person name="Palaniappan K."/>
            <person name="Chain P."/>
            <person name="Rohde M."/>
            <person name="Goker M."/>
            <person name="Bristow J."/>
            <person name="Eisen J.A."/>
            <person name="Markowitz V."/>
            <person name="Hugenholtz P."/>
            <person name="Kyrpides N.C."/>
            <person name="Klenk H.P."/>
        </authorList>
    </citation>
    <scope>NUCLEOTIDE SEQUENCE [LARGE SCALE GENOMIC DNA]</scope>
    <source>
        <strain evidence="14">ATCC 12428 / DSM 43021 / JCM 3005 / NI 9100</strain>
    </source>
</reference>
<dbReference type="PROSITE" id="PS50929">
    <property type="entry name" value="ABC_TM1F"/>
    <property type="match status" value="1"/>
</dbReference>
<evidence type="ECO:0000256" key="2">
    <source>
        <dbReference type="ARBA" id="ARBA00022448"/>
    </source>
</evidence>
<dbReference type="PROSITE" id="PS50893">
    <property type="entry name" value="ABC_TRANSPORTER_2"/>
    <property type="match status" value="1"/>
</dbReference>
<comment type="similarity">
    <text evidence="9">Belongs to the ABC transporter superfamily. Lipid exporter (TC 3.A.1.106) family.</text>
</comment>
<feature type="domain" description="ABC transporter" evidence="11">
    <location>
        <begin position="355"/>
        <end position="605"/>
    </location>
</feature>
<proteinExistence type="inferred from homology"/>
<keyword evidence="8 10" id="KW-0472">Membrane</keyword>
<evidence type="ECO:0000256" key="9">
    <source>
        <dbReference type="ARBA" id="ARBA00061644"/>
    </source>
</evidence>
<evidence type="ECO:0000259" key="12">
    <source>
        <dbReference type="PROSITE" id="PS50929"/>
    </source>
</evidence>
<dbReference type="SUPFAM" id="SSF90123">
    <property type="entry name" value="ABC transporter transmembrane region"/>
    <property type="match status" value="1"/>
</dbReference>
<dbReference type="GO" id="GO:0005886">
    <property type="term" value="C:plasma membrane"/>
    <property type="evidence" value="ECO:0007669"/>
    <property type="project" value="UniProtKB-SubCell"/>
</dbReference>
<dbReference type="InterPro" id="IPR036640">
    <property type="entry name" value="ABC1_TM_sf"/>
</dbReference>
<dbReference type="STRING" id="479432.Sros_2561"/>
<organism evidence="13 14">
    <name type="scientific">Streptosporangium roseum (strain ATCC 12428 / DSM 43021 / JCM 3005 / KCTC 9067 / NCIMB 10171 / NRRL 2505 / NI 9100)</name>
    <dbReference type="NCBI Taxonomy" id="479432"/>
    <lineage>
        <taxon>Bacteria</taxon>
        <taxon>Bacillati</taxon>
        <taxon>Actinomycetota</taxon>
        <taxon>Actinomycetes</taxon>
        <taxon>Streptosporangiales</taxon>
        <taxon>Streptosporangiaceae</taxon>
        <taxon>Streptosporangium</taxon>
    </lineage>
</organism>
<evidence type="ECO:0000313" key="13">
    <source>
        <dbReference type="EMBL" id="ACZ85535.1"/>
    </source>
</evidence>
<dbReference type="PANTHER" id="PTHR43394:SF1">
    <property type="entry name" value="ATP-BINDING CASSETTE SUB-FAMILY B MEMBER 10, MITOCHONDRIAL"/>
    <property type="match status" value="1"/>
</dbReference>
<keyword evidence="2" id="KW-0813">Transport</keyword>
<dbReference type="InterPro" id="IPR011527">
    <property type="entry name" value="ABC1_TM_dom"/>
</dbReference>
<dbReference type="HOGENOM" id="CLU_000604_84_3_11"/>
<dbReference type="InterPro" id="IPR027417">
    <property type="entry name" value="P-loop_NTPase"/>
</dbReference>
<dbReference type="InterPro" id="IPR039421">
    <property type="entry name" value="Type_1_exporter"/>
</dbReference>
<dbReference type="InterPro" id="IPR003593">
    <property type="entry name" value="AAA+_ATPase"/>
</dbReference>
<dbReference type="SMART" id="SM00382">
    <property type="entry name" value="AAA"/>
    <property type="match status" value="1"/>
</dbReference>
<dbReference type="Pfam" id="PF00005">
    <property type="entry name" value="ABC_tran"/>
    <property type="match status" value="1"/>
</dbReference>
<dbReference type="GO" id="GO:0015421">
    <property type="term" value="F:ABC-type oligopeptide transporter activity"/>
    <property type="evidence" value="ECO:0007669"/>
    <property type="project" value="TreeGrafter"/>
</dbReference>
<dbReference type="RefSeq" id="WP_012889280.1">
    <property type="nucleotide sequence ID" value="NC_013595.1"/>
</dbReference>
<feature type="transmembrane region" description="Helical" evidence="10">
    <location>
        <begin position="162"/>
        <end position="188"/>
    </location>
</feature>
<dbReference type="EMBL" id="CP001814">
    <property type="protein sequence ID" value="ACZ85535.1"/>
    <property type="molecule type" value="Genomic_DNA"/>
</dbReference>
<dbReference type="Proteomes" id="UP000002029">
    <property type="component" value="Chromosome"/>
</dbReference>
<dbReference type="InterPro" id="IPR003439">
    <property type="entry name" value="ABC_transporter-like_ATP-bd"/>
</dbReference>
<keyword evidence="4 10" id="KW-0812">Transmembrane</keyword>
<name>D2B355_STRRD</name>
<dbReference type="SUPFAM" id="SSF52540">
    <property type="entry name" value="P-loop containing nucleoside triphosphate hydrolases"/>
    <property type="match status" value="1"/>
</dbReference>
<evidence type="ECO:0000256" key="7">
    <source>
        <dbReference type="ARBA" id="ARBA00022989"/>
    </source>
</evidence>
<dbReference type="AlphaFoldDB" id="D2B355"/>
<feature type="domain" description="ABC transmembrane type-1" evidence="12">
    <location>
        <begin position="35"/>
        <end position="321"/>
    </location>
</feature>
<feature type="transmembrane region" description="Helical" evidence="10">
    <location>
        <begin position="295"/>
        <end position="316"/>
    </location>
</feature>
<dbReference type="KEGG" id="sro:Sros_2561"/>
<evidence type="ECO:0000259" key="11">
    <source>
        <dbReference type="PROSITE" id="PS50893"/>
    </source>
</evidence>
<keyword evidence="6" id="KW-0067">ATP-binding</keyword>
<keyword evidence="3" id="KW-1003">Cell membrane</keyword>
<evidence type="ECO:0000256" key="10">
    <source>
        <dbReference type="SAM" id="Phobius"/>
    </source>
</evidence>
<feature type="transmembrane region" description="Helical" evidence="10">
    <location>
        <begin position="71"/>
        <end position="91"/>
    </location>
</feature>
<keyword evidence="5" id="KW-0547">Nucleotide-binding</keyword>
<accession>D2B355</accession>
<dbReference type="GO" id="GO:0016887">
    <property type="term" value="F:ATP hydrolysis activity"/>
    <property type="evidence" value="ECO:0007669"/>
    <property type="project" value="InterPro"/>
</dbReference>
<dbReference type="FunFam" id="3.40.50.300:FF:000299">
    <property type="entry name" value="ABC transporter ATP-binding protein/permease"/>
    <property type="match status" value="1"/>
</dbReference>
<dbReference type="Gene3D" id="1.20.1560.10">
    <property type="entry name" value="ABC transporter type 1, transmembrane domain"/>
    <property type="match status" value="1"/>
</dbReference>
<gene>
    <name evidence="13" type="ordered locus">Sros_2561</name>
</gene>
<evidence type="ECO:0000256" key="8">
    <source>
        <dbReference type="ARBA" id="ARBA00023136"/>
    </source>
</evidence>
<dbReference type="Gene3D" id="3.40.50.300">
    <property type="entry name" value="P-loop containing nucleotide triphosphate hydrolases"/>
    <property type="match status" value="1"/>
</dbReference>
<feature type="transmembrane region" description="Helical" evidence="10">
    <location>
        <begin position="34"/>
        <end position="59"/>
    </location>
</feature>
<evidence type="ECO:0000256" key="5">
    <source>
        <dbReference type="ARBA" id="ARBA00022741"/>
    </source>
</evidence>
<evidence type="ECO:0000256" key="3">
    <source>
        <dbReference type="ARBA" id="ARBA00022475"/>
    </source>
</evidence>
<evidence type="ECO:0000256" key="4">
    <source>
        <dbReference type="ARBA" id="ARBA00022692"/>
    </source>
</evidence>
<dbReference type="GO" id="GO:0005524">
    <property type="term" value="F:ATP binding"/>
    <property type="evidence" value="ECO:0007669"/>
    <property type="project" value="UniProtKB-KW"/>
</dbReference>
<comment type="subcellular location">
    <subcellularLocation>
        <location evidence="1">Cell membrane</location>
        <topology evidence="1">Multi-pass membrane protein</topology>
    </subcellularLocation>
</comment>
<evidence type="ECO:0000313" key="14">
    <source>
        <dbReference type="Proteomes" id="UP000002029"/>
    </source>
</evidence>
<feature type="transmembrane region" description="Helical" evidence="10">
    <location>
        <begin position="260"/>
        <end position="283"/>
    </location>
</feature>
<keyword evidence="7 10" id="KW-1133">Transmembrane helix</keyword>
<keyword evidence="14" id="KW-1185">Reference proteome</keyword>
<dbReference type="PANTHER" id="PTHR43394">
    <property type="entry name" value="ATP-DEPENDENT PERMEASE MDL1, MITOCHONDRIAL"/>
    <property type="match status" value="1"/>
</dbReference>
<protein>
    <submittedName>
        <fullName evidence="13">ABC transporter related protein</fullName>
    </submittedName>
</protein>
<sequence>MSGAPATVRLTPRMALGHVRTAARLALKAAPGSLAGLVVLTVAGGLAPVVTAWLTGLVLDGLVGGMSGPALVWLTVALALAGIATVVLPRLSQYAESELGRRVRVIAADRLYTAMNHRLRGLARLEDPRFHDRIRLAQQAGSTAPGDLVNSATGIGKSTLTLAGFLVTLLLINPWLVLAVGVAAIPTVRAEVLLGRRRVGAMWRIGYAERRQYFYANLLSAPREAKEVRLFGLGAFFRDRMLTELRSANATNRALDRRELGVQTMLGVLGAAVAGGGLVWAIQAARSGQMTVGNVMVFVAAVAGVQGSLSAIVGQLGGAHRAMLMLDHYHVATTMESDLPVPASPAPVPALVAGIELRDVWFRYGPDRPWVLRGMNLTIPAGRTTALVGLNGAGKSTLVKLLCRLYDPVRGQVRWDGVDLRETDPAELRERIGTVFQDYVEYELSAAENIGLGDLTHLQDRDRIESAARHAGVHHVLASLPNGYDTMLTRMFLEGVDTEGPETGVLLSGGQGQRLALARALLRDERDLLILDEPSSGLDAEAEAEIHARLREHRAGRTSLLISHRLNTIREADQIAVLADGKITECGNHDQLIAENGAYSRLFALQAQGYVETAPR</sequence>
<dbReference type="eggNOG" id="COG1132">
    <property type="taxonomic scope" value="Bacteria"/>
</dbReference>
<evidence type="ECO:0000256" key="1">
    <source>
        <dbReference type="ARBA" id="ARBA00004651"/>
    </source>
</evidence>
<evidence type="ECO:0000256" key="6">
    <source>
        <dbReference type="ARBA" id="ARBA00022840"/>
    </source>
</evidence>